<dbReference type="EMBL" id="QASA01000001">
    <property type="protein sequence ID" value="RDC63737.1"/>
    <property type="molecule type" value="Genomic_DNA"/>
</dbReference>
<dbReference type="Proteomes" id="UP000253919">
    <property type="component" value="Unassembled WGS sequence"/>
</dbReference>
<protein>
    <submittedName>
        <fullName evidence="1">Uncharacterized protein</fullName>
    </submittedName>
</protein>
<dbReference type="AlphaFoldDB" id="A0A369QKG0"/>
<evidence type="ECO:0000313" key="1">
    <source>
        <dbReference type="EMBL" id="RDC63737.1"/>
    </source>
</evidence>
<evidence type="ECO:0000313" key="2">
    <source>
        <dbReference type="Proteomes" id="UP000253919"/>
    </source>
</evidence>
<keyword evidence="2" id="KW-1185">Reference proteome</keyword>
<reference evidence="1 2" key="1">
    <citation type="submission" date="2018-04" db="EMBL/GenBank/DDBJ databases">
        <title>Adhaeribacter sp. HMF7616 genome sequencing and assembly.</title>
        <authorList>
            <person name="Kang H."/>
            <person name="Kang J."/>
            <person name="Cha I."/>
            <person name="Kim H."/>
            <person name="Joh K."/>
        </authorList>
    </citation>
    <scope>NUCLEOTIDE SEQUENCE [LARGE SCALE GENOMIC DNA]</scope>
    <source>
        <strain evidence="1 2">HMF7616</strain>
    </source>
</reference>
<organism evidence="1 2">
    <name type="scientific">Adhaeribacter pallidiroseus</name>
    <dbReference type="NCBI Taxonomy" id="2072847"/>
    <lineage>
        <taxon>Bacteria</taxon>
        <taxon>Pseudomonadati</taxon>
        <taxon>Bacteroidota</taxon>
        <taxon>Cytophagia</taxon>
        <taxon>Cytophagales</taxon>
        <taxon>Hymenobacteraceae</taxon>
        <taxon>Adhaeribacter</taxon>
    </lineage>
</organism>
<accession>A0A369QKG0</accession>
<comment type="caution">
    <text evidence="1">The sequence shown here is derived from an EMBL/GenBank/DDBJ whole genome shotgun (WGS) entry which is preliminary data.</text>
</comment>
<name>A0A369QKG0_9BACT</name>
<gene>
    <name evidence="1" type="ORF">AHMF7616_02345</name>
</gene>
<sequence>MDKERYRLYGADLFMLLPSEKGQCSCYLKIAVVLDSEINSCCREKLIIEYTYYFCFELESLLDN</sequence>
<proteinExistence type="predicted"/>